<accession>A0A518GZH0</accession>
<dbReference type="EMBL" id="CP036426">
    <property type="protein sequence ID" value="QDV33973.1"/>
    <property type="molecule type" value="Genomic_DNA"/>
</dbReference>
<organism evidence="1 2">
    <name type="scientific">Tautonia plasticadhaerens</name>
    <dbReference type="NCBI Taxonomy" id="2527974"/>
    <lineage>
        <taxon>Bacteria</taxon>
        <taxon>Pseudomonadati</taxon>
        <taxon>Planctomycetota</taxon>
        <taxon>Planctomycetia</taxon>
        <taxon>Isosphaerales</taxon>
        <taxon>Isosphaeraceae</taxon>
        <taxon>Tautonia</taxon>
    </lineage>
</organism>
<evidence type="ECO:0000313" key="2">
    <source>
        <dbReference type="Proteomes" id="UP000317835"/>
    </source>
</evidence>
<proteinExistence type="predicted"/>
<protein>
    <submittedName>
        <fullName evidence="1">Uncharacterized protein</fullName>
    </submittedName>
</protein>
<dbReference type="Proteomes" id="UP000317835">
    <property type="component" value="Chromosome"/>
</dbReference>
<reference evidence="1 2" key="1">
    <citation type="submission" date="2019-02" db="EMBL/GenBank/DDBJ databases">
        <title>Deep-cultivation of Planctomycetes and their phenomic and genomic characterization uncovers novel biology.</title>
        <authorList>
            <person name="Wiegand S."/>
            <person name="Jogler M."/>
            <person name="Boedeker C."/>
            <person name="Pinto D."/>
            <person name="Vollmers J."/>
            <person name="Rivas-Marin E."/>
            <person name="Kohn T."/>
            <person name="Peeters S.H."/>
            <person name="Heuer A."/>
            <person name="Rast P."/>
            <person name="Oberbeckmann S."/>
            <person name="Bunk B."/>
            <person name="Jeske O."/>
            <person name="Meyerdierks A."/>
            <person name="Storesund J.E."/>
            <person name="Kallscheuer N."/>
            <person name="Luecker S."/>
            <person name="Lage O.M."/>
            <person name="Pohl T."/>
            <person name="Merkel B.J."/>
            <person name="Hornburger P."/>
            <person name="Mueller R.-W."/>
            <person name="Bruemmer F."/>
            <person name="Labrenz M."/>
            <person name="Spormann A.M."/>
            <person name="Op den Camp H."/>
            <person name="Overmann J."/>
            <person name="Amann R."/>
            <person name="Jetten M.S.M."/>
            <person name="Mascher T."/>
            <person name="Medema M.H."/>
            <person name="Devos D.P."/>
            <person name="Kaster A.-K."/>
            <person name="Ovreas L."/>
            <person name="Rohde M."/>
            <person name="Galperin M.Y."/>
            <person name="Jogler C."/>
        </authorList>
    </citation>
    <scope>NUCLEOTIDE SEQUENCE [LARGE SCALE GENOMIC DNA]</scope>
    <source>
        <strain evidence="1 2">ElP</strain>
    </source>
</reference>
<dbReference type="OrthoDB" id="9857772at2"/>
<name>A0A518GZH0_9BACT</name>
<dbReference type="RefSeq" id="WP_145268514.1">
    <property type="nucleotide sequence ID" value="NZ_CP036426.1"/>
</dbReference>
<keyword evidence="2" id="KW-1185">Reference proteome</keyword>
<gene>
    <name evidence="1" type="ORF">ElP_18540</name>
</gene>
<dbReference type="KEGG" id="tpla:ElP_18540"/>
<dbReference type="AlphaFoldDB" id="A0A518GZH0"/>
<evidence type="ECO:0000313" key="1">
    <source>
        <dbReference type="EMBL" id="QDV33973.1"/>
    </source>
</evidence>
<sequence>MPRVAVLLHLYLVVRIICCPCLTGQNVHDMPTRSLFAWGGAESVPSDDLTNPEDRASEAGACMCDGATSTTCPDCPPADRTGVELTDPGPPVPLCSVGLAGLLPDRAARPPTPPPVPLDAMTVRALLQNFRC</sequence>